<dbReference type="InterPro" id="IPR036291">
    <property type="entry name" value="NAD(P)-bd_dom_sf"/>
</dbReference>
<dbReference type="Gene3D" id="3.40.50.720">
    <property type="entry name" value="NAD(P)-binding Rossmann-like Domain"/>
    <property type="match status" value="1"/>
</dbReference>
<feature type="non-terminal residue" evidence="3">
    <location>
        <position position="160"/>
    </location>
</feature>
<protein>
    <recommendedName>
        <fullName evidence="2">Polysaccharide biosynthesis protein CapD-like domain-containing protein</fullName>
    </recommendedName>
</protein>
<dbReference type="EMBL" id="BART01007544">
    <property type="protein sequence ID" value="GAG59485.1"/>
    <property type="molecule type" value="Genomic_DNA"/>
</dbReference>
<name>X0YTE2_9ZZZZ</name>
<evidence type="ECO:0000259" key="2">
    <source>
        <dbReference type="Pfam" id="PF02719"/>
    </source>
</evidence>
<feature type="domain" description="Polysaccharide biosynthesis protein CapD-like" evidence="2">
    <location>
        <begin position="8"/>
        <end position="156"/>
    </location>
</feature>
<evidence type="ECO:0000256" key="1">
    <source>
        <dbReference type="ARBA" id="ARBA00007430"/>
    </source>
</evidence>
<dbReference type="SUPFAM" id="SSF51735">
    <property type="entry name" value="NAD(P)-binding Rossmann-fold domains"/>
    <property type="match status" value="1"/>
</dbReference>
<dbReference type="PANTHER" id="PTHR43318">
    <property type="entry name" value="UDP-N-ACETYLGLUCOSAMINE 4,6-DEHYDRATASE"/>
    <property type="match status" value="1"/>
</dbReference>
<dbReference type="Pfam" id="PF02719">
    <property type="entry name" value="Polysacc_synt_2"/>
    <property type="match status" value="1"/>
</dbReference>
<gene>
    <name evidence="3" type="ORF">S01H4_17156</name>
</gene>
<dbReference type="InterPro" id="IPR003869">
    <property type="entry name" value="Polysac_CapD-like"/>
</dbReference>
<dbReference type="AlphaFoldDB" id="X0YTE2"/>
<accession>X0YTE2</accession>
<comment type="similarity">
    <text evidence="1">Belongs to the polysaccharide synthase family.</text>
</comment>
<dbReference type="InterPro" id="IPR051203">
    <property type="entry name" value="Polysaccharide_Synthase-Rel"/>
</dbReference>
<comment type="caution">
    <text evidence="3">The sequence shown here is derived from an EMBL/GenBank/DDBJ whole genome shotgun (WGS) entry which is preliminary data.</text>
</comment>
<sequence>MDWSNSVILLTGGTGSFGKKFTEIVLKEHDPKAIRIYSRGELLQIRMRQQFNDDSRLRFFIGDVRDKNRLYRAMNGVDIVVHAAALKQVPVCEYNPIEAVRTNIDGAANVIDAAIDNKVNRVVTISTDKAVHPVNLYGTTKLVAEKLFIQGNVYTGGKKT</sequence>
<organism evidence="3">
    <name type="scientific">marine sediment metagenome</name>
    <dbReference type="NCBI Taxonomy" id="412755"/>
    <lineage>
        <taxon>unclassified sequences</taxon>
        <taxon>metagenomes</taxon>
        <taxon>ecological metagenomes</taxon>
    </lineage>
</organism>
<evidence type="ECO:0000313" key="3">
    <source>
        <dbReference type="EMBL" id="GAG59485.1"/>
    </source>
</evidence>
<dbReference type="PANTHER" id="PTHR43318:SF2">
    <property type="entry name" value="UDP-N-ACETYLGLUCOSAMINE 4,6-DEHYDRATASE (INVERTING)"/>
    <property type="match status" value="1"/>
</dbReference>
<reference evidence="3" key="1">
    <citation type="journal article" date="2014" name="Front. Microbiol.">
        <title>High frequency of phylogenetically diverse reductive dehalogenase-homologous genes in deep subseafloor sedimentary metagenomes.</title>
        <authorList>
            <person name="Kawai M."/>
            <person name="Futagami T."/>
            <person name="Toyoda A."/>
            <person name="Takaki Y."/>
            <person name="Nishi S."/>
            <person name="Hori S."/>
            <person name="Arai W."/>
            <person name="Tsubouchi T."/>
            <person name="Morono Y."/>
            <person name="Uchiyama I."/>
            <person name="Ito T."/>
            <person name="Fujiyama A."/>
            <person name="Inagaki F."/>
            <person name="Takami H."/>
        </authorList>
    </citation>
    <scope>NUCLEOTIDE SEQUENCE</scope>
    <source>
        <strain evidence="3">Expedition CK06-06</strain>
    </source>
</reference>
<proteinExistence type="inferred from homology"/>